<evidence type="ECO:0000313" key="4">
    <source>
        <dbReference type="Proteomes" id="UP000692954"/>
    </source>
</evidence>
<gene>
    <name evidence="3" type="ORF">PSON_ATCC_30995.1.T1620074</name>
</gene>
<comment type="caution">
    <text evidence="3">The sequence shown here is derived from an EMBL/GenBank/DDBJ whole genome shotgun (WGS) entry which is preliminary data.</text>
</comment>
<keyword evidence="1" id="KW-0472">Membrane</keyword>
<feature type="transmembrane region" description="Helical" evidence="1">
    <location>
        <begin position="20"/>
        <end position="51"/>
    </location>
</feature>
<proteinExistence type="predicted"/>
<sequence>MKNFGLHYLQLHPQKYPEQIVHLNFIIIPQLHILLLIKLLYFILLIFLLFINKKAENSFQQVIINTIQNNSKKKVKQKEKIYRSLDDGLTFQAIQNVIIGQENLLWFFKSSNNNGTVFGGFTPYQWQIACYSGNEIENPSFLFSETLKEIYPIIQSKGNWTQWFEKQYIIFGGTANYDQDLRINTDFKSGYSRLGIGYQAPVGVDTSKYSTHLFGALEPNVIECEIYKIIFE</sequence>
<keyword evidence="1" id="KW-0812">Transmembrane</keyword>
<dbReference type="OrthoDB" id="25620at2759"/>
<feature type="domain" description="TLDc" evidence="2">
    <location>
        <begin position="59"/>
        <end position="229"/>
    </location>
</feature>
<reference evidence="3" key="1">
    <citation type="submission" date="2021-01" db="EMBL/GenBank/DDBJ databases">
        <authorList>
            <consortium name="Genoscope - CEA"/>
            <person name="William W."/>
        </authorList>
    </citation>
    <scope>NUCLEOTIDE SEQUENCE</scope>
</reference>
<name>A0A8S1RC16_9CILI</name>
<keyword evidence="4" id="KW-1185">Reference proteome</keyword>
<dbReference type="InterPro" id="IPR006571">
    <property type="entry name" value="TLDc_dom"/>
</dbReference>
<organism evidence="3 4">
    <name type="scientific">Paramecium sonneborni</name>
    <dbReference type="NCBI Taxonomy" id="65129"/>
    <lineage>
        <taxon>Eukaryota</taxon>
        <taxon>Sar</taxon>
        <taxon>Alveolata</taxon>
        <taxon>Ciliophora</taxon>
        <taxon>Intramacronucleata</taxon>
        <taxon>Oligohymenophorea</taxon>
        <taxon>Peniculida</taxon>
        <taxon>Parameciidae</taxon>
        <taxon>Paramecium</taxon>
    </lineage>
</organism>
<keyword evidence="1" id="KW-1133">Transmembrane helix</keyword>
<dbReference type="EMBL" id="CAJJDN010000162">
    <property type="protein sequence ID" value="CAD8125811.1"/>
    <property type="molecule type" value="Genomic_DNA"/>
</dbReference>
<evidence type="ECO:0000313" key="3">
    <source>
        <dbReference type="EMBL" id="CAD8125811.1"/>
    </source>
</evidence>
<accession>A0A8S1RC16</accession>
<evidence type="ECO:0000256" key="1">
    <source>
        <dbReference type="SAM" id="Phobius"/>
    </source>
</evidence>
<dbReference type="Pfam" id="PF07534">
    <property type="entry name" value="TLD"/>
    <property type="match status" value="1"/>
</dbReference>
<dbReference type="Proteomes" id="UP000692954">
    <property type="component" value="Unassembled WGS sequence"/>
</dbReference>
<dbReference type="AlphaFoldDB" id="A0A8S1RC16"/>
<protein>
    <recommendedName>
        <fullName evidence="2">TLDc domain-containing protein</fullName>
    </recommendedName>
</protein>
<evidence type="ECO:0000259" key="2">
    <source>
        <dbReference type="Pfam" id="PF07534"/>
    </source>
</evidence>